<reference evidence="2" key="5">
    <citation type="journal article" date="2018" name="Nat. Plants">
        <title>Whole-genome landscape of Medicago truncatula symbiotic genes.</title>
        <authorList>
            <person name="Pecrix Y."/>
            <person name="Gamas P."/>
            <person name="Carrere S."/>
        </authorList>
    </citation>
    <scope>NUCLEOTIDE SEQUENCE</scope>
    <source>
        <tissue evidence="2">Leaves</tissue>
    </source>
</reference>
<dbReference type="OMA" id="NEYEVHE"/>
<dbReference type="PaxDb" id="3880-AES59824"/>
<reference evidence="5" key="4">
    <citation type="journal article" date="2018" name="Nat. Plants">
        <title>Whole-genome landscape of Medicago truncatula symbiotic genes.</title>
        <authorList>
            <person name="Pecrix Y."/>
            <person name="Staton S.E."/>
            <person name="Sallet E."/>
            <person name="Lelandais-Briere C."/>
            <person name="Moreau S."/>
            <person name="Carrere S."/>
            <person name="Blein T."/>
            <person name="Jardinaud M.F."/>
            <person name="Latrasse D."/>
            <person name="Zouine M."/>
            <person name="Zahm M."/>
            <person name="Kreplak J."/>
            <person name="Mayjonade B."/>
            <person name="Satge C."/>
            <person name="Perez M."/>
            <person name="Cauet S."/>
            <person name="Marande W."/>
            <person name="Chantry-Darmon C."/>
            <person name="Lopez-Roques C."/>
            <person name="Bouchez O."/>
            <person name="Berard A."/>
            <person name="Debelle F."/>
            <person name="Munos S."/>
            <person name="Bendahmane A."/>
            <person name="Berges H."/>
            <person name="Niebel A."/>
            <person name="Buitink J."/>
            <person name="Frugier F."/>
            <person name="Benhamed M."/>
            <person name="Crespi M."/>
            <person name="Gouzy J."/>
            <person name="Gamas P."/>
        </authorList>
    </citation>
    <scope>NUCLEOTIDE SEQUENCE [LARGE SCALE GENOMIC DNA]</scope>
    <source>
        <strain evidence="5">cv. Jemalong A17</strain>
    </source>
</reference>
<dbReference type="EMBL" id="CM001217">
    <property type="protein sequence ID" value="AES59824.1"/>
    <property type="molecule type" value="Genomic_DNA"/>
</dbReference>
<organism evidence="1 4">
    <name type="scientific">Medicago truncatula</name>
    <name type="common">Barrel medic</name>
    <name type="synonym">Medicago tribuloides</name>
    <dbReference type="NCBI Taxonomy" id="3880"/>
    <lineage>
        <taxon>Eukaryota</taxon>
        <taxon>Viridiplantae</taxon>
        <taxon>Streptophyta</taxon>
        <taxon>Embryophyta</taxon>
        <taxon>Tracheophyta</taxon>
        <taxon>Spermatophyta</taxon>
        <taxon>Magnoliopsida</taxon>
        <taxon>eudicotyledons</taxon>
        <taxon>Gunneridae</taxon>
        <taxon>Pentapetalae</taxon>
        <taxon>rosids</taxon>
        <taxon>fabids</taxon>
        <taxon>Fabales</taxon>
        <taxon>Fabaceae</taxon>
        <taxon>Papilionoideae</taxon>
        <taxon>50 kb inversion clade</taxon>
        <taxon>NPAAA clade</taxon>
        <taxon>Hologalegina</taxon>
        <taxon>IRL clade</taxon>
        <taxon>Trifolieae</taxon>
        <taxon>Medicago</taxon>
    </lineage>
</organism>
<dbReference type="Proteomes" id="UP000002051">
    <property type="component" value="Unassembled WGS sequence"/>
</dbReference>
<dbReference type="Gramene" id="rna1133">
    <property type="protein sequence ID" value="RHN77659.1"/>
    <property type="gene ID" value="gene1133"/>
</dbReference>
<reference evidence="3" key="3">
    <citation type="submission" date="2015-04" db="UniProtKB">
        <authorList>
            <consortium name="EnsemblPlants"/>
        </authorList>
    </citation>
    <scope>IDENTIFICATION</scope>
    <source>
        <strain evidence="3">cv. Jemalong A17</strain>
    </source>
</reference>
<dbReference type="HOGENOM" id="CLU_175823_0_0_1"/>
<dbReference type="EnsemblPlants" id="AES59824">
    <property type="protein sequence ID" value="AES59824"/>
    <property type="gene ID" value="MTR_1g026200"/>
</dbReference>
<dbReference type="Proteomes" id="UP000265566">
    <property type="component" value="Chromosome 1"/>
</dbReference>
<evidence type="ECO:0000313" key="3">
    <source>
        <dbReference type="EnsemblPlants" id="AES59824"/>
    </source>
</evidence>
<evidence type="ECO:0000313" key="5">
    <source>
        <dbReference type="Proteomes" id="UP000265566"/>
    </source>
</evidence>
<reference evidence="1 4" key="2">
    <citation type="journal article" date="2014" name="BMC Genomics">
        <title>An improved genome release (version Mt4.0) for the model legume Medicago truncatula.</title>
        <authorList>
            <person name="Tang H."/>
            <person name="Krishnakumar V."/>
            <person name="Bidwell S."/>
            <person name="Rosen B."/>
            <person name="Chan A."/>
            <person name="Zhou S."/>
            <person name="Gentzbittel L."/>
            <person name="Childs K.L."/>
            <person name="Yandell M."/>
            <person name="Gundlach H."/>
            <person name="Mayer K.F."/>
            <person name="Schwartz D.C."/>
            <person name="Town C.D."/>
        </authorList>
    </citation>
    <scope>GENOME REANNOTATION</scope>
    <source>
        <strain evidence="3 4">cv. Jemalong A17</strain>
    </source>
</reference>
<gene>
    <name evidence="1" type="ordered locus">MTR_1g026200</name>
    <name evidence="2" type="ORF">MtrunA17_Chr1g0157141</name>
</gene>
<evidence type="ECO:0000313" key="1">
    <source>
        <dbReference type="EMBL" id="AES59824.1"/>
    </source>
</evidence>
<accession>G7I8E3</accession>
<proteinExistence type="predicted"/>
<keyword evidence="4" id="KW-1185">Reference proteome</keyword>
<sequence length="107" mass="12767">MVSNSKQDQPKLIQLKDLMPLRPWMSPPLQFSEVRGVEYMKLKKPIIKDGVEIYWQAKIIANEYEVHEDVIPCQGVFEFIDRHVVNVIKRWVDKFVGQTFNFKLNYR</sequence>
<dbReference type="EMBL" id="PSQE01000001">
    <property type="protein sequence ID" value="RHN77659.1"/>
    <property type="molecule type" value="Genomic_DNA"/>
</dbReference>
<name>G7I8E3_MEDTR</name>
<evidence type="ECO:0000313" key="2">
    <source>
        <dbReference type="EMBL" id="RHN77659.1"/>
    </source>
</evidence>
<evidence type="ECO:0000313" key="4">
    <source>
        <dbReference type="Proteomes" id="UP000002051"/>
    </source>
</evidence>
<protein>
    <submittedName>
        <fullName evidence="1 3">Uncharacterized protein</fullName>
    </submittedName>
</protein>
<reference evidence="1 4" key="1">
    <citation type="journal article" date="2011" name="Nature">
        <title>The Medicago genome provides insight into the evolution of rhizobial symbioses.</title>
        <authorList>
            <person name="Young N.D."/>
            <person name="Debelle F."/>
            <person name="Oldroyd G.E."/>
            <person name="Geurts R."/>
            <person name="Cannon S.B."/>
            <person name="Udvardi M.K."/>
            <person name="Benedito V.A."/>
            <person name="Mayer K.F."/>
            <person name="Gouzy J."/>
            <person name="Schoof H."/>
            <person name="Van de Peer Y."/>
            <person name="Proost S."/>
            <person name="Cook D.R."/>
            <person name="Meyers B.C."/>
            <person name="Spannagl M."/>
            <person name="Cheung F."/>
            <person name="De Mita S."/>
            <person name="Krishnakumar V."/>
            <person name="Gundlach H."/>
            <person name="Zhou S."/>
            <person name="Mudge J."/>
            <person name="Bharti A.K."/>
            <person name="Murray J.D."/>
            <person name="Naoumkina M.A."/>
            <person name="Rosen B."/>
            <person name="Silverstein K.A."/>
            <person name="Tang H."/>
            <person name="Rombauts S."/>
            <person name="Zhao P.X."/>
            <person name="Zhou P."/>
            <person name="Barbe V."/>
            <person name="Bardou P."/>
            <person name="Bechner M."/>
            <person name="Bellec A."/>
            <person name="Berger A."/>
            <person name="Berges H."/>
            <person name="Bidwell S."/>
            <person name="Bisseling T."/>
            <person name="Choisne N."/>
            <person name="Couloux A."/>
            <person name="Denny R."/>
            <person name="Deshpande S."/>
            <person name="Dai X."/>
            <person name="Doyle J.J."/>
            <person name="Dudez A.M."/>
            <person name="Farmer A.D."/>
            <person name="Fouteau S."/>
            <person name="Franken C."/>
            <person name="Gibelin C."/>
            <person name="Gish J."/>
            <person name="Goldstein S."/>
            <person name="Gonzalez A.J."/>
            <person name="Green P.J."/>
            <person name="Hallab A."/>
            <person name="Hartog M."/>
            <person name="Hua A."/>
            <person name="Humphray S.J."/>
            <person name="Jeong D.H."/>
            <person name="Jing Y."/>
            <person name="Jocker A."/>
            <person name="Kenton S.M."/>
            <person name="Kim D.J."/>
            <person name="Klee K."/>
            <person name="Lai H."/>
            <person name="Lang C."/>
            <person name="Lin S."/>
            <person name="Macmil S.L."/>
            <person name="Magdelenat G."/>
            <person name="Matthews L."/>
            <person name="McCorrison J."/>
            <person name="Monaghan E.L."/>
            <person name="Mun J.H."/>
            <person name="Najar F.Z."/>
            <person name="Nicholson C."/>
            <person name="Noirot C."/>
            <person name="O'Bleness M."/>
            <person name="Paule C.R."/>
            <person name="Poulain J."/>
            <person name="Prion F."/>
            <person name="Qin B."/>
            <person name="Qu C."/>
            <person name="Retzel E.F."/>
            <person name="Riddle C."/>
            <person name="Sallet E."/>
            <person name="Samain S."/>
            <person name="Samson N."/>
            <person name="Sanders I."/>
            <person name="Saurat O."/>
            <person name="Scarpelli C."/>
            <person name="Schiex T."/>
            <person name="Segurens B."/>
            <person name="Severin A.J."/>
            <person name="Sherrier D.J."/>
            <person name="Shi R."/>
            <person name="Sims S."/>
            <person name="Singer S.R."/>
            <person name="Sinharoy S."/>
            <person name="Sterck L."/>
            <person name="Viollet A."/>
            <person name="Wang B.B."/>
            <person name="Wang K."/>
            <person name="Wang M."/>
            <person name="Wang X."/>
            <person name="Warfsmann J."/>
            <person name="Weissenbach J."/>
            <person name="White D.D."/>
            <person name="White J.D."/>
            <person name="Wiley G.B."/>
            <person name="Wincker P."/>
            <person name="Xing Y."/>
            <person name="Yang L."/>
            <person name="Yao Z."/>
            <person name="Ying F."/>
            <person name="Zhai J."/>
            <person name="Zhou L."/>
            <person name="Zuber A."/>
            <person name="Denarie J."/>
            <person name="Dixon R.A."/>
            <person name="May G.D."/>
            <person name="Schwartz D.C."/>
            <person name="Rogers J."/>
            <person name="Quetier F."/>
            <person name="Town C.D."/>
            <person name="Roe B.A."/>
        </authorList>
    </citation>
    <scope>NUCLEOTIDE SEQUENCE [LARGE SCALE GENOMIC DNA]</scope>
    <source>
        <strain evidence="1">A17</strain>
        <strain evidence="3 4">cv. Jemalong A17</strain>
    </source>
</reference>
<dbReference type="AlphaFoldDB" id="G7I8E3"/>